<reference evidence="3" key="1">
    <citation type="submission" date="2018-02" db="EMBL/GenBank/DDBJ databases">
        <title>Genome sequence of Desulfocucumis palustris strain NAW-5.</title>
        <authorList>
            <person name="Watanabe M."/>
            <person name="Kojima H."/>
            <person name="Fukui M."/>
        </authorList>
    </citation>
    <scope>NUCLEOTIDE SEQUENCE [LARGE SCALE GENOMIC DNA]</scope>
    <source>
        <strain evidence="3">NAW-5</strain>
    </source>
</reference>
<keyword evidence="1" id="KW-1133">Transmembrane helix</keyword>
<comment type="caution">
    <text evidence="2">The sequence shown here is derived from an EMBL/GenBank/DDBJ whole genome shotgun (WGS) entry which is preliminary data.</text>
</comment>
<feature type="transmembrane region" description="Helical" evidence="1">
    <location>
        <begin position="20"/>
        <end position="41"/>
    </location>
</feature>
<name>A0A2L2XIN3_9FIRM</name>
<keyword evidence="1" id="KW-0472">Membrane</keyword>
<keyword evidence="3" id="KW-1185">Reference proteome</keyword>
<dbReference type="Proteomes" id="UP000239549">
    <property type="component" value="Unassembled WGS sequence"/>
</dbReference>
<evidence type="ECO:0000313" key="2">
    <source>
        <dbReference type="EMBL" id="GBF34096.1"/>
    </source>
</evidence>
<evidence type="ECO:0000313" key="3">
    <source>
        <dbReference type="Proteomes" id="UP000239549"/>
    </source>
</evidence>
<organism evidence="2 3">
    <name type="scientific">Desulfocucumis palustris</name>
    <dbReference type="NCBI Taxonomy" id="1898651"/>
    <lineage>
        <taxon>Bacteria</taxon>
        <taxon>Bacillati</taxon>
        <taxon>Bacillota</taxon>
        <taxon>Clostridia</taxon>
        <taxon>Eubacteriales</taxon>
        <taxon>Desulfocucumaceae</taxon>
        <taxon>Desulfocucumis</taxon>
    </lineage>
</organism>
<protein>
    <submittedName>
        <fullName evidence="2">Uncharacterized protein</fullName>
    </submittedName>
</protein>
<accession>A0A2L2XIN3</accession>
<dbReference type="EMBL" id="BFAV01000127">
    <property type="protein sequence ID" value="GBF34096.1"/>
    <property type="molecule type" value="Genomic_DNA"/>
</dbReference>
<gene>
    <name evidence="2" type="ORF">DCCM_3208</name>
</gene>
<dbReference type="RefSeq" id="WP_104372396.1">
    <property type="nucleotide sequence ID" value="NZ_BFAV01000127.1"/>
</dbReference>
<sequence>MFFSITEDAGRKLGMYDFFINNALAGAVTISIVLLVLRFVLRALILSWLGRRGGTMVIALVEAAAVFMFIATAWRNPGVLVASIAWGAVIYNTLLQTI</sequence>
<dbReference type="AlphaFoldDB" id="A0A2L2XIN3"/>
<proteinExistence type="predicted"/>
<evidence type="ECO:0000256" key="1">
    <source>
        <dbReference type="SAM" id="Phobius"/>
    </source>
</evidence>
<feature type="transmembrane region" description="Helical" evidence="1">
    <location>
        <begin position="53"/>
        <end position="71"/>
    </location>
</feature>
<keyword evidence="1" id="KW-0812">Transmembrane</keyword>
<feature type="transmembrane region" description="Helical" evidence="1">
    <location>
        <begin position="77"/>
        <end position="95"/>
    </location>
</feature>